<proteinExistence type="predicted"/>
<comment type="caution">
    <text evidence="2">The sequence shown here is derived from an EMBL/GenBank/DDBJ whole genome shotgun (WGS) entry which is preliminary data.</text>
</comment>
<dbReference type="Proteomes" id="UP000293360">
    <property type="component" value="Unassembled WGS sequence"/>
</dbReference>
<feature type="compositionally biased region" description="Basic and acidic residues" evidence="1">
    <location>
        <begin position="250"/>
        <end position="261"/>
    </location>
</feature>
<dbReference type="AlphaFoldDB" id="A0A4Q4T1X8"/>
<gene>
    <name evidence="2" type="ORF">DL764_007812</name>
</gene>
<accession>A0A4Q4T1X8</accession>
<keyword evidence="3" id="KW-1185">Reference proteome</keyword>
<feature type="region of interest" description="Disordered" evidence="1">
    <location>
        <begin position="241"/>
        <end position="270"/>
    </location>
</feature>
<dbReference type="OrthoDB" id="5377226at2759"/>
<name>A0A4Q4T1X8_9PEZI</name>
<feature type="region of interest" description="Disordered" evidence="1">
    <location>
        <begin position="1"/>
        <end position="25"/>
    </location>
</feature>
<feature type="compositionally biased region" description="Basic residues" evidence="1">
    <location>
        <begin position="122"/>
        <end position="133"/>
    </location>
</feature>
<dbReference type="EMBL" id="QJNU01000564">
    <property type="protein sequence ID" value="RYO94628.1"/>
    <property type="molecule type" value="Genomic_DNA"/>
</dbReference>
<protein>
    <submittedName>
        <fullName evidence="2">Uncharacterized protein</fullName>
    </submittedName>
</protein>
<evidence type="ECO:0000256" key="1">
    <source>
        <dbReference type="SAM" id="MobiDB-lite"/>
    </source>
</evidence>
<organism evidence="2 3">
    <name type="scientific">Monosporascus ibericus</name>
    <dbReference type="NCBI Taxonomy" id="155417"/>
    <lineage>
        <taxon>Eukaryota</taxon>
        <taxon>Fungi</taxon>
        <taxon>Dikarya</taxon>
        <taxon>Ascomycota</taxon>
        <taxon>Pezizomycotina</taxon>
        <taxon>Sordariomycetes</taxon>
        <taxon>Xylariomycetidae</taxon>
        <taxon>Xylariales</taxon>
        <taxon>Xylariales incertae sedis</taxon>
        <taxon>Monosporascus</taxon>
    </lineage>
</organism>
<sequence>MPSATHSPAFPSSKKRRRDDNGEAQMPLYGSLKQLQTCKPANRVFCASSPQYHESQDLLSAINNNERLIFSNHHRDPSNPVFNLPRKVVPLPMSKRLRPLDEHEKQGRHHDDGVTSPGSGCQHHHQRQPHFSHAHPEYSTPPISPQIEPHQARPNMVKPNSAKLDPCRICHRKPTKKSDLDSFADCMGCGQRTCFVCIRQCQGWLGASTEETHPSRRPESSPQEHRLSASFTMHDVDDMNYQESSSADPQRADHIQTKGDGDGGGGAAEGWNGRGHREVICSRCCVERGSEGDVVCLGCLAGMEGA</sequence>
<feature type="compositionally biased region" description="Basic and acidic residues" evidence="1">
    <location>
        <begin position="98"/>
        <end position="113"/>
    </location>
</feature>
<reference evidence="2 3" key="1">
    <citation type="submission" date="2018-06" db="EMBL/GenBank/DDBJ databases">
        <title>Complete Genomes of Monosporascus.</title>
        <authorList>
            <person name="Robinson A.J."/>
            <person name="Natvig D.O."/>
        </authorList>
    </citation>
    <scope>NUCLEOTIDE SEQUENCE [LARGE SCALE GENOMIC DNA]</scope>
    <source>
        <strain evidence="2 3">CBS 110550</strain>
    </source>
</reference>
<feature type="region of interest" description="Disordered" evidence="1">
    <location>
        <begin position="98"/>
        <end position="145"/>
    </location>
</feature>
<evidence type="ECO:0000313" key="3">
    <source>
        <dbReference type="Proteomes" id="UP000293360"/>
    </source>
</evidence>
<evidence type="ECO:0000313" key="2">
    <source>
        <dbReference type="EMBL" id="RYO94628.1"/>
    </source>
</evidence>